<dbReference type="GO" id="GO:0003887">
    <property type="term" value="F:DNA-directed DNA polymerase activity"/>
    <property type="evidence" value="ECO:0007669"/>
    <property type="project" value="UniProtKB-EC"/>
</dbReference>
<evidence type="ECO:0000313" key="4">
    <source>
        <dbReference type="Proteomes" id="UP001244552"/>
    </source>
</evidence>
<feature type="domain" description="PAS" evidence="2">
    <location>
        <begin position="120"/>
        <end position="170"/>
    </location>
</feature>
<dbReference type="RefSeq" id="WP_209981682.1">
    <property type="nucleotide sequence ID" value="NZ_JAGINO010000006.1"/>
</dbReference>
<evidence type="ECO:0000256" key="1">
    <source>
        <dbReference type="SAM" id="Phobius"/>
    </source>
</evidence>
<organism evidence="3 4">
    <name type="scientific">Azospirillum picis</name>
    <dbReference type="NCBI Taxonomy" id="488438"/>
    <lineage>
        <taxon>Bacteria</taxon>
        <taxon>Pseudomonadati</taxon>
        <taxon>Pseudomonadota</taxon>
        <taxon>Alphaproteobacteria</taxon>
        <taxon>Rhodospirillales</taxon>
        <taxon>Azospirillaceae</taxon>
        <taxon>Azospirillum</taxon>
    </lineage>
</organism>
<keyword evidence="4" id="KW-1185">Reference proteome</keyword>
<dbReference type="InterPro" id="IPR035965">
    <property type="entry name" value="PAS-like_dom_sf"/>
</dbReference>
<dbReference type="CDD" id="cd00130">
    <property type="entry name" value="PAS"/>
    <property type="match status" value="1"/>
</dbReference>
<dbReference type="InterPro" id="IPR013520">
    <property type="entry name" value="Ribonucl_H"/>
</dbReference>
<evidence type="ECO:0000259" key="2">
    <source>
        <dbReference type="PROSITE" id="PS50112"/>
    </source>
</evidence>
<dbReference type="SUPFAM" id="SSF53098">
    <property type="entry name" value="Ribonuclease H-like"/>
    <property type="match status" value="1"/>
</dbReference>
<protein>
    <submittedName>
        <fullName evidence="3">DNA polymerase-3 subunit epsilon</fullName>
        <ecNumber evidence="3">2.7.7.7</ecNumber>
    </submittedName>
</protein>
<proteinExistence type="predicted"/>
<dbReference type="PROSITE" id="PS50112">
    <property type="entry name" value="PAS"/>
    <property type="match status" value="1"/>
</dbReference>
<feature type="transmembrane region" description="Helical" evidence="1">
    <location>
        <begin position="6"/>
        <end position="25"/>
    </location>
</feature>
<feature type="transmembrane region" description="Helical" evidence="1">
    <location>
        <begin position="37"/>
        <end position="56"/>
    </location>
</feature>
<gene>
    <name evidence="3" type="ORF">QO018_002106</name>
</gene>
<dbReference type="Pfam" id="PF00929">
    <property type="entry name" value="RNase_T"/>
    <property type="match status" value="1"/>
</dbReference>
<dbReference type="EMBL" id="JAUSVU010000006">
    <property type="protein sequence ID" value="MDQ0533255.1"/>
    <property type="molecule type" value="Genomic_DNA"/>
</dbReference>
<keyword evidence="3" id="KW-0548">Nucleotidyltransferase</keyword>
<sequence length="441" mass="45236">MKGGAWRVVLLGLAVAAAALVFLAVEITQIAADDRTALVRGLAIGGVGLLALWYVFSKLARHFRDLTRLSDRLSGTRGRVDLEPWSSGRGGEIARLADVAGALLRGDGASVAGLPAGGRWERAVQAALALADDPLLVLDEQGRVERLNTGASRLLGLEQGADIGKSLLREDLARAIERARGGGAPVSAVLRRTEEGELSARVADLGLNAGVVLSFPARGSAHAAALSGRRTLSLRPSQAPGPLGDDEPLAALPFVALWVATAGPEPDVGPVIAVGTVRLVGTRIFPTVSLSLLIDPVDPVPAEAVERHGIGTAMVAGERPFGQVWPAIQDALHHCIAVGVGVDAALTVLAQSVAHAGIADPVLPPSLDLGALAAALDPALAGAPFDQLAAAFGLTHKPRLGPQAQAQAQAELAAALFARLNDRGIVTQGQARALIADRAVV</sequence>
<dbReference type="InterPro" id="IPR036397">
    <property type="entry name" value="RNaseH_sf"/>
</dbReference>
<dbReference type="Gene3D" id="3.30.420.10">
    <property type="entry name" value="Ribonuclease H-like superfamily/Ribonuclease H"/>
    <property type="match status" value="1"/>
</dbReference>
<dbReference type="InterPro" id="IPR000014">
    <property type="entry name" value="PAS"/>
</dbReference>
<keyword evidence="1" id="KW-0472">Membrane</keyword>
<reference evidence="3 4" key="1">
    <citation type="submission" date="2023-07" db="EMBL/GenBank/DDBJ databases">
        <title>Genomic Encyclopedia of Type Strains, Phase IV (KMG-IV): sequencing the most valuable type-strain genomes for metagenomic binning, comparative biology and taxonomic classification.</title>
        <authorList>
            <person name="Goeker M."/>
        </authorList>
    </citation>
    <scope>NUCLEOTIDE SEQUENCE [LARGE SCALE GENOMIC DNA]</scope>
    <source>
        <strain evidence="3 4">DSM 19922</strain>
    </source>
</reference>
<dbReference type="SUPFAM" id="SSF55785">
    <property type="entry name" value="PYP-like sensor domain (PAS domain)"/>
    <property type="match status" value="1"/>
</dbReference>
<comment type="caution">
    <text evidence="3">The sequence shown here is derived from an EMBL/GenBank/DDBJ whole genome shotgun (WGS) entry which is preliminary data.</text>
</comment>
<accession>A0ABU0MIG4</accession>
<dbReference type="Proteomes" id="UP001244552">
    <property type="component" value="Unassembled WGS sequence"/>
</dbReference>
<keyword evidence="1" id="KW-1133">Transmembrane helix</keyword>
<dbReference type="EC" id="2.7.7.7" evidence="3"/>
<evidence type="ECO:0000313" key="3">
    <source>
        <dbReference type="EMBL" id="MDQ0533255.1"/>
    </source>
</evidence>
<keyword evidence="1" id="KW-0812">Transmembrane</keyword>
<dbReference type="InterPro" id="IPR012337">
    <property type="entry name" value="RNaseH-like_sf"/>
</dbReference>
<name>A0ABU0MIG4_9PROT</name>
<keyword evidence="3" id="KW-0808">Transferase</keyword>